<evidence type="ECO:0000256" key="1">
    <source>
        <dbReference type="SAM" id="MobiDB-lite"/>
    </source>
</evidence>
<reference evidence="2" key="1">
    <citation type="submission" date="2021-09" db="EMBL/GenBank/DDBJ databases">
        <authorList>
            <person name="Martin H S."/>
        </authorList>
    </citation>
    <scope>NUCLEOTIDE SEQUENCE</scope>
</reference>
<evidence type="ECO:0000313" key="2">
    <source>
        <dbReference type="EMBL" id="CAG9582902.1"/>
    </source>
</evidence>
<evidence type="ECO:0000313" key="3">
    <source>
        <dbReference type="Proteomes" id="UP000789524"/>
    </source>
</evidence>
<keyword evidence="3" id="KW-1185">Reference proteome</keyword>
<gene>
    <name evidence="2" type="ORF">DCHRY22_LOCUS14391</name>
</gene>
<dbReference type="Proteomes" id="UP000789524">
    <property type="component" value="Unassembled WGS sequence"/>
</dbReference>
<comment type="caution">
    <text evidence="2">The sequence shown here is derived from an EMBL/GenBank/DDBJ whole genome shotgun (WGS) entry which is preliminary data.</text>
</comment>
<feature type="compositionally biased region" description="Pro residues" evidence="1">
    <location>
        <begin position="37"/>
        <end position="48"/>
    </location>
</feature>
<sequence>MSEVGRPPVVAGLHYTVEHEGSRPLDDCSLAPRSLLRPPPRTPPPPTAPLSHPQPCECPLVILKYRAPHFSVIQGNKTSHTIIIAATRYVLFPRIDPRHLPPPPPVPPVSHPPPPSLLVSFIISGVSRLTVFYKWNINKEKLNNNEEAVRDLLISCDIQSLFYCSMRSHTHPHTHTRARSSQSLGTHHHVSGQYRVCSVFGVQTPSACSVPLYRACVAGGRHTSHVGLCISISLTAASNPTLLQIISSTAACSLCHVPPPDHRLRHRQYTLQTASVSVEIDSHVSTGRSLLR</sequence>
<dbReference type="AlphaFoldDB" id="A0A8J2WCN4"/>
<protein>
    <submittedName>
        <fullName evidence="2">(African queen) hypothetical protein</fullName>
    </submittedName>
</protein>
<dbReference type="EMBL" id="CAKASE010000081">
    <property type="protein sequence ID" value="CAG9582902.1"/>
    <property type="molecule type" value="Genomic_DNA"/>
</dbReference>
<name>A0A8J2WCN4_9NEOP</name>
<accession>A0A8J2WCN4</accession>
<organism evidence="2 3">
    <name type="scientific">Danaus chrysippus</name>
    <name type="common">African queen</name>
    <dbReference type="NCBI Taxonomy" id="151541"/>
    <lineage>
        <taxon>Eukaryota</taxon>
        <taxon>Metazoa</taxon>
        <taxon>Ecdysozoa</taxon>
        <taxon>Arthropoda</taxon>
        <taxon>Hexapoda</taxon>
        <taxon>Insecta</taxon>
        <taxon>Pterygota</taxon>
        <taxon>Neoptera</taxon>
        <taxon>Endopterygota</taxon>
        <taxon>Lepidoptera</taxon>
        <taxon>Glossata</taxon>
        <taxon>Ditrysia</taxon>
        <taxon>Papilionoidea</taxon>
        <taxon>Nymphalidae</taxon>
        <taxon>Danainae</taxon>
        <taxon>Danaini</taxon>
        <taxon>Danaina</taxon>
        <taxon>Danaus</taxon>
        <taxon>Anosia</taxon>
    </lineage>
</organism>
<feature type="region of interest" description="Disordered" evidence="1">
    <location>
        <begin position="21"/>
        <end position="52"/>
    </location>
</feature>
<proteinExistence type="predicted"/>